<dbReference type="InterPro" id="IPR002307">
    <property type="entry name" value="Tyr-tRNA-ligase"/>
</dbReference>
<dbReference type="GO" id="GO:0005829">
    <property type="term" value="C:cytosol"/>
    <property type="evidence" value="ECO:0007669"/>
    <property type="project" value="TreeGrafter"/>
</dbReference>
<dbReference type="InterPro" id="IPR014729">
    <property type="entry name" value="Rossmann-like_a/b/a_fold"/>
</dbReference>
<evidence type="ECO:0000256" key="3">
    <source>
        <dbReference type="ARBA" id="ARBA00022741"/>
    </source>
</evidence>
<gene>
    <name evidence="11" type="primary">tyrS</name>
    <name evidence="11" type="ORF">COV10_03935</name>
</gene>
<dbReference type="Gene3D" id="3.10.290.10">
    <property type="entry name" value="RNA-binding S4 domain"/>
    <property type="match status" value="1"/>
</dbReference>
<dbReference type="NCBIfam" id="TIGR00234">
    <property type="entry name" value="tyrS"/>
    <property type="match status" value="1"/>
</dbReference>
<dbReference type="Proteomes" id="UP000228767">
    <property type="component" value="Unassembled WGS sequence"/>
</dbReference>
<protein>
    <recommendedName>
        <fullName evidence="1 8">Tyrosine--tRNA ligase</fullName>
        <ecNumber evidence="1 8">6.1.1.1</ecNumber>
    </recommendedName>
</protein>
<sequence length="399" mass="44909">MSIKDVQIEQFLTRSVEKVYPSKEMVASLLRSGRRLRMYLGIDPTGPSLHIGHAIQLAKLTEWQKMGHTAILLLGTFTATIGDPSGKTTTRVPLTREQVNENMALYLDQAAHFLEFKGENPVLIRYNHEWFDELRFPEVLKLASHVTVQQLLERDMFQKRIEEGRPIHLHEFMYPLMQGYDSVVLDTDGEVGGNDQTFNMLAGRTLARQMSGKDKFVITNRLLVDPAGKKMGKTEGNMITLADSPEDMYGKVMSWTDGMILPGFELCTNESIDELRKVESRLNDPTANPMHEKLRLARLITARYHGEDGARSGEAFFTTAIIEKDVPELCVEVKVSQGAILGETLVREGVLTSKAVFKRLIQEGAIHFNGEAVTDFNFSLSLPGTVKVGKHRFLKILFV</sequence>
<evidence type="ECO:0000256" key="10">
    <source>
        <dbReference type="RuleBase" id="RU363036"/>
    </source>
</evidence>
<evidence type="ECO:0000256" key="5">
    <source>
        <dbReference type="ARBA" id="ARBA00022917"/>
    </source>
</evidence>
<dbReference type="InterPro" id="IPR001412">
    <property type="entry name" value="aa-tRNA-synth_I_CS"/>
</dbReference>
<dbReference type="PRINTS" id="PR01040">
    <property type="entry name" value="TRNASYNTHTYR"/>
</dbReference>
<comment type="similarity">
    <text evidence="10">Belongs to the class-I aminoacyl-tRNA synthetase family.</text>
</comment>
<evidence type="ECO:0000256" key="9">
    <source>
        <dbReference type="PROSITE-ProRule" id="PRU00182"/>
    </source>
</evidence>
<dbReference type="SUPFAM" id="SSF52374">
    <property type="entry name" value="Nucleotidylyl transferase"/>
    <property type="match status" value="1"/>
</dbReference>
<dbReference type="Gene3D" id="3.40.50.620">
    <property type="entry name" value="HUPs"/>
    <property type="match status" value="1"/>
</dbReference>
<keyword evidence="5 10" id="KW-0648">Protein biosynthesis</keyword>
<dbReference type="AlphaFoldDB" id="A0A2H0RFP8"/>
<dbReference type="PANTHER" id="PTHR11766">
    <property type="entry name" value="TYROSYL-TRNA SYNTHETASE"/>
    <property type="match status" value="1"/>
</dbReference>
<evidence type="ECO:0000256" key="7">
    <source>
        <dbReference type="ARBA" id="ARBA00048248"/>
    </source>
</evidence>
<evidence type="ECO:0000256" key="2">
    <source>
        <dbReference type="ARBA" id="ARBA00022598"/>
    </source>
</evidence>
<dbReference type="PANTHER" id="PTHR11766:SF1">
    <property type="entry name" value="TYROSINE--TRNA LIGASE"/>
    <property type="match status" value="1"/>
</dbReference>
<dbReference type="CDD" id="cd00805">
    <property type="entry name" value="TyrRS_core"/>
    <property type="match status" value="1"/>
</dbReference>
<evidence type="ECO:0000256" key="4">
    <source>
        <dbReference type="ARBA" id="ARBA00022840"/>
    </source>
</evidence>
<organism evidence="11 12">
    <name type="scientific">Candidatus Vogelbacteria bacterium CG10_big_fil_rev_8_21_14_0_10_51_16</name>
    <dbReference type="NCBI Taxonomy" id="1975045"/>
    <lineage>
        <taxon>Bacteria</taxon>
        <taxon>Candidatus Vogeliibacteriota</taxon>
    </lineage>
</organism>
<dbReference type="Gene3D" id="1.10.240.10">
    <property type="entry name" value="Tyrosyl-Transfer RNA Synthetase"/>
    <property type="match status" value="1"/>
</dbReference>
<proteinExistence type="inferred from homology"/>
<dbReference type="GO" id="GO:0005524">
    <property type="term" value="F:ATP binding"/>
    <property type="evidence" value="ECO:0007669"/>
    <property type="project" value="UniProtKB-KW"/>
</dbReference>
<keyword evidence="4 10" id="KW-0067">ATP-binding</keyword>
<dbReference type="Pfam" id="PF00579">
    <property type="entry name" value="tRNA-synt_1b"/>
    <property type="match status" value="1"/>
</dbReference>
<dbReference type="PROSITE" id="PS00178">
    <property type="entry name" value="AA_TRNA_LIGASE_I"/>
    <property type="match status" value="1"/>
</dbReference>
<dbReference type="GO" id="GO:0006437">
    <property type="term" value="P:tyrosyl-tRNA aminoacylation"/>
    <property type="evidence" value="ECO:0007669"/>
    <property type="project" value="UniProtKB-UniRule"/>
</dbReference>
<dbReference type="PROSITE" id="PS50889">
    <property type="entry name" value="S4"/>
    <property type="match status" value="1"/>
</dbReference>
<evidence type="ECO:0000313" key="11">
    <source>
        <dbReference type="EMBL" id="PIR44625.1"/>
    </source>
</evidence>
<comment type="caution">
    <text evidence="11">The sequence shown here is derived from an EMBL/GenBank/DDBJ whole genome shotgun (WGS) entry which is preliminary data.</text>
</comment>
<keyword evidence="2 10" id="KW-0436">Ligase</keyword>
<keyword evidence="6 10" id="KW-0030">Aminoacyl-tRNA synthetase</keyword>
<reference evidence="11 12" key="1">
    <citation type="submission" date="2017-09" db="EMBL/GenBank/DDBJ databases">
        <title>Depth-based differentiation of microbial function through sediment-hosted aquifers and enrichment of novel symbionts in the deep terrestrial subsurface.</title>
        <authorList>
            <person name="Probst A.J."/>
            <person name="Ladd B."/>
            <person name="Jarett J.K."/>
            <person name="Geller-Mcgrath D.E."/>
            <person name="Sieber C.M."/>
            <person name="Emerson J.B."/>
            <person name="Anantharaman K."/>
            <person name="Thomas B.C."/>
            <person name="Malmstrom R."/>
            <person name="Stieglmeier M."/>
            <person name="Klingl A."/>
            <person name="Woyke T."/>
            <person name="Ryan C.M."/>
            <person name="Banfield J.F."/>
        </authorList>
    </citation>
    <scope>NUCLEOTIDE SEQUENCE [LARGE SCALE GENOMIC DNA]</scope>
    <source>
        <strain evidence="11">CG10_big_fil_rev_8_21_14_0_10_51_16</strain>
    </source>
</reference>
<evidence type="ECO:0000256" key="6">
    <source>
        <dbReference type="ARBA" id="ARBA00023146"/>
    </source>
</evidence>
<evidence type="ECO:0000256" key="8">
    <source>
        <dbReference type="NCBIfam" id="TIGR00234"/>
    </source>
</evidence>
<dbReference type="InterPro" id="IPR036986">
    <property type="entry name" value="S4_RNA-bd_sf"/>
</dbReference>
<dbReference type="EMBL" id="PCYI01000025">
    <property type="protein sequence ID" value="PIR44625.1"/>
    <property type="molecule type" value="Genomic_DNA"/>
</dbReference>
<dbReference type="EC" id="6.1.1.1" evidence="1 8"/>
<dbReference type="InterPro" id="IPR024088">
    <property type="entry name" value="Tyr-tRNA-ligase_bac-type"/>
</dbReference>
<dbReference type="InterPro" id="IPR002305">
    <property type="entry name" value="aa-tRNA-synth_Ic"/>
</dbReference>
<name>A0A2H0RFP8_9BACT</name>
<evidence type="ECO:0000313" key="12">
    <source>
        <dbReference type="Proteomes" id="UP000228767"/>
    </source>
</evidence>
<evidence type="ECO:0000256" key="1">
    <source>
        <dbReference type="ARBA" id="ARBA00013160"/>
    </source>
</evidence>
<keyword evidence="9" id="KW-0694">RNA-binding</keyword>
<keyword evidence="3 10" id="KW-0547">Nucleotide-binding</keyword>
<dbReference type="GO" id="GO:0003723">
    <property type="term" value="F:RNA binding"/>
    <property type="evidence" value="ECO:0007669"/>
    <property type="project" value="UniProtKB-KW"/>
</dbReference>
<comment type="catalytic activity">
    <reaction evidence="7">
        <text>tRNA(Tyr) + L-tyrosine + ATP = L-tyrosyl-tRNA(Tyr) + AMP + diphosphate + H(+)</text>
        <dbReference type="Rhea" id="RHEA:10220"/>
        <dbReference type="Rhea" id="RHEA-COMP:9706"/>
        <dbReference type="Rhea" id="RHEA-COMP:9707"/>
        <dbReference type="ChEBI" id="CHEBI:15378"/>
        <dbReference type="ChEBI" id="CHEBI:30616"/>
        <dbReference type="ChEBI" id="CHEBI:33019"/>
        <dbReference type="ChEBI" id="CHEBI:58315"/>
        <dbReference type="ChEBI" id="CHEBI:78442"/>
        <dbReference type="ChEBI" id="CHEBI:78536"/>
        <dbReference type="ChEBI" id="CHEBI:456215"/>
        <dbReference type="EC" id="6.1.1.1"/>
    </reaction>
</comment>
<accession>A0A2H0RFP8</accession>
<dbReference type="GO" id="GO:0004831">
    <property type="term" value="F:tyrosine-tRNA ligase activity"/>
    <property type="evidence" value="ECO:0007669"/>
    <property type="project" value="UniProtKB-UniRule"/>
</dbReference>
<dbReference type="SUPFAM" id="SSF55174">
    <property type="entry name" value="Alpha-L RNA-binding motif"/>
    <property type="match status" value="1"/>
</dbReference>